<protein>
    <submittedName>
        <fullName evidence="10">Polyphenol oxidase</fullName>
        <ecNumber evidence="10">1.10.3.-</ecNumber>
    </submittedName>
</protein>
<evidence type="ECO:0000256" key="1">
    <source>
        <dbReference type="ARBA" id="ARBA00000553"/>
    </source>
</evidence>
<evidence type="ECO:0000256" key="6">
    <source>
        <dbReference type="ARBA" id="ARBA00022833"/>
    </source>
</evidence>
<dbReference type="InterPro" id="IPR003730">
    <property type="entry name" value="Cu_polyphenol_OxRdtase"/>
</dbReference>
<dbReference type="PANTHER" id="PTHR30616:SF2">
    <property type="entry name" value="PURINE NUCLEOSIDE PHOSPHORYLASE LACC1"/>
    <property type="match status" value="1"/>
</dbReference>
<keyword evidence="6" id="KW-0862">Zinc</keyword>
<evidence type="ECO:0000256" key="5">
    <source>
        <dbReference type="ARBA" id="ARBA00022801"/>
    </source>
</evidence>
<dbReference type="CDD" id="cd16833">
    <property type="entry name" value="YfiH"/>
    <property type="match status" value="1"/>
</dbReference>
<comment type="catalytic activity">
    <reaction evidence="7">
        <text>adenosine + H2O + H(+) = inosine + NH4(+)</text>
        <dbReference type="Rhea" id="RHEA:24408"/>
        <dbReference type="ChEBI" id="CHEBI:15377"/>
        <dbReference type="ChEBI" id="CHEBI:15378"/>
        <dbReference type="ChEBI" id="CHEBI:16335"/>
        <dbReference type="ChEBI" id="CHEBI:17596"/>
        <dbReference type="ChEBI" id="CHEBI:28938"/>
        <dbReference type="EC" id="3.5.4.4"/>
    </reaction>
    <physiologicalReaction direction="left-to-right" evidence="7">
        <dbReference type="Rhea" id="RHEA:24409"/>
    </physiologicalReaction>
</comment>
<dbReference type="AlphaFoldDB" id="A0A644UHC7"/>
<evidence type="ECO:0000256" key="3">
    <source>
        <dbReference type="ARBA" id="ARBA00022679"/>
    </source>
</evidence>
<dbReference type="GO" id="GO:0004000">
    <property type="term" value="F:adenosine deaminase activity"/>
    <property type="evidence" value="ECO:0007669"/>
    <property type="project" value="RHEA"/>
</dbReference>
<keyword evidence="10" id="KW-0560">Oxidoreductase</keyword>
<dbReference type="GO" id="GO:0005507">
    <property type="term" value="F:copper ion binding"/>
    <property type="evidence" value="ECO:0007669"/>
    <property type="project" value="TreeGrafter"/>
</dbReference>
<proteinExistence type="inferred from homology"/>
<organism evidence="10">
    <name type="scientific">bioreactor metagenome</name>
    <dbReference type="NCBI Taxonomy" id="1076179"/>
    <lineage>
        <taxon>unclassified sequences</taxon>
        <taxon>metagenomes</taxon>
        <taxon>ecological metagenomes</taxon>
    </lineage>
</organism>
<dbReference type="EC" id="1.10.3.-" evidence="10"/>
<evidence type="ECO:0000256" key="8">
    <source>
        <dbReference type="ARBA" id="ARBA00048968"/>
    </source>
</evidence>
<evidence type="ECO:0000256" key="4">
    <source>
        <dbReference type="ARBA" id="ARBA00022723"/>
    </source>
</evidence>
<evidence type="ECO:0000256" key="2">
    <source>
        <dbReference type="ARBA" id="ARBA00007353"/>
    </source>
</evidence>
<dbReference type="PANTHER" id="PTHR30616">
    <property type="entry name" value="UNCHARACTERIZED PROTEIN YFIH"/>
    <property type="match status" value="1"/>
</dbReference>
<dbReference type="NCBIfam" id="TIGR00726">
    <property type="entry name" value="peptidoglycan editing factor PgeF"/>
    <property type="match status" value="1"/>
</dbReference>
<dbReference type="InterPro" id="IPR011324">
    <property type="entry name" value="Cytotoxic_necrot_fac-like_cat"/>
</dbReference>
<reference evidence="10" key="1">
    <citation type="submission" date="2019-08" db="EMBL/GenBank/DDBJ databases">
        <authorList>
            <person name="Kucharzyk K."/>
            <person name="Murdoch R.W."/>
            <person name="Higgins S."/>
            <person name="Loffler F."/>
        </authorList>
    </citation>
    <scope>NUCLEOTIDE SEQUENCE</scope>
</reference>
<comment type="caution">
    <text evidence="10">The sequence shown here is derived from an EMBL/GenBank/DDBJ whole genome shotgun (WGS) entry which is preliminary data.</text>
</comment>
<evidence type="ECO:0000313" key="10">
    <source>
        <dbReference type="EMBL" id="MPL78407.1"/>
    </source>
</evidence>
<accession>A0A644UHC7</accession>
<keyword evidence="5" id="KW-0378">Hydrolase</keyword>
<dbReference type="GO" id="GO:0016491">
    <property type="term" value="F:oxidoreductase activity"/>
    <property type="evidence" value="ECO:0007669"/>
    <property type="project" value="UniProtKB-KW"/>
</dbReference>
<name>A0A644UHC7_9ZZZZ</name>
<dbReference type="SUPFAM" id="SSF64438">
    <property type="entry name" value="CNF1/YfiH-like putative cysteine hydrolases"/>
    <property type="match status" value="1"/>
</dbReference>
<comment type="catalytic activity">
    <reaction evidence="8">
        <text>adenosine + phosphate = alpha-D-ribose 1-phosphate + adenine</text>
        <dbReference type="Rhea" id="RHEA:27642"/>
        <dbReference type="ChEBI" id="CHEBI:16335"/>
        <dbReference type="ChEBI" id="CHEBI:16708"/>
        <dbReference type="ChEBI" id="CHEBI:43474"/>
        <dbReference type="ChEBI" id="CHEBI:57720"/>
        <dbReference type="EC" id="2.4.2.1"/>
    </reaction>
    <physiologicalReaction direction="left-to-right" evidence="8">
        <dbReference type="Rhea" id="RHEA:27643"/>
    </physiologicalReaction>
</comment>
<evidence type="ECO:0000256" key="9">
    <source>
        <dbReference type="ARBA" id="ARBA00049893"/>
    </source>
</evidence>
<comment type="catalytic activity">
    <reaction evidence="1">
        <text>inosine + phosphate = alpha-D-ribose 1-phosphate + hypoxanthine</text>
        <dbReference type="Rhea" id="RHEA:27646"/>
        <dbReference type="ChEBI" id="CHEBI:17368"/>
        <dbReference type="ChEBI" id="CHEBI:17596"/>
        <dbReference type="ChEBI" id="CHEBI:43474"/>
        <dbReference type="ChEBI" id="CHEBI:57720"/>
        <dbReference type="EC" id="2.4.2.1"/>
    </reaction>
    <physiologicalReaction direction="left-to-right" evidence="1">
        <dbReference type="Rhea" id="RHEA:27647"/>
    </physiologicalReaction>
</comment>
<dbReference type="EMBL" id="VSSQ01000116">
    <property type="protein sequence ID" value="MPL78407.1"/>
    <property type="molecule type" value="Genomic_DNA"/>
</dbReference>
<dbReference type="GO" id="GO:0017061">
    <property type="term" value="F:S-methyl-5-thioadenosine phosphorylase activity"/>
    <property type="evidence" value="ECO:0007669"/>
    <property type="project" value="UniProtKB-EC"/>
</dbReference>
<comment type="similarity">
    <text evidence="2">Belongs to the purine nucleoside phosphorylase YfiH/LACC1 family.</text>
</comment>
<comment type="catalytic activity">
    <reaction evidence="9">
        <text>S-methyl-5'-thioadenosine + phosphate = 5-(methylsulfanyl)-alpha-D-ribose 1-phosphate + adenine</text>
        <dbReference type="Rhea" id="RHEA:11852"/>
        <dbReference type="ChEBI" id="CHEBI:16708"/>
        <dbReference type="ChEBI" id="CHEBI:17509"/>
        <dbReference type="ChEBI" id="CHEBI:43474"/>
        <dbReference type="ChEBI" id="CHEBI:58533"/>
        <dbReference type="EC" id="2.4.2.28"/>
    </reaction>
    <physiologicalReaction direction="left-to-right" evidence="9">
        <dbReference type="Rhea" id="RHEA:11853"/>
    </physiologicalReaction>
</comment>
<dbReference type="Pfam" id="PF02578">
    <property type="entry name" value="Cu-oxidase_4"/>
    <property type="match status" value="1"/>
</dbReference>
<keyword evidence="3" id="KW-0808">Transferase</keyword>
<dbReference type="InterPro" id="IPR038371">
    <property type="entry name" value="Cu_polyphenol_OxRdtase_sf"/>
</dbReference>
<gene>
    <name evidence="10" type="ORF">SDC9_24271</name>
</gene>
<evidence type="ECO:0000256" key="7">
    <source>
        <dbReference type="ARBA" id="ARBA00047989"/>
    </source>
</evidence>
<sequence length="267" mass="29292">MSDFVLKQKNGVWYGVFPLLEALNIVHAFTCRMHGQSEIVPGGLNMALHVGDKTDKVLANRQKVAEALNFNLNKATTCAQVHGNHIVSVTEKNMGSGATDFSETIGNTDGLITNMKQVPLMLFYADCVPVILVDVKGDSIAIVHAGWRGSITNIAAKAVDIMISKYKASAENIVAAIGPSIGACCYEVDETVWNAAPKYHDCFIPTTKGHWHFNLWQVNRKQLEENGVLPDNIVCAEVCTFDNKDLFFSYRAENGKTGRLAAIVYKK</sequence>
<dbReference type="Gene3D" id="3.60.140.10">
    <property type="entry name" value="CNF1/YfiH-like putative cysteine hydrolases"/>
    <property type="match status" value="1"/>
</dbReference>
<keyword evidence="4" id="KW-0479">Metal-binding</keyword>